<reference evidence="2 4" key="2">
    <citation type="submission" date="2016-10" db="EMBL/GenBank/DDBJ databases">
        <authorList>
            <person name="Varghese N."/>
            <person name="Submissions S."/>
        </authorList>
    </citation>
    <scope>NUCLEOTIDE SEQUENCE [LARGE SCALE GENOMIC DNA]</scope>
    <source>
        <strain evidence="2 4">CBMB27</strain>
    </source>
</reference>
<dbReference type="KEGG" id="mphy:MCBMB27_04998"/>
<dbReference type="EMBL" id="FOPK01000009">
    <property type="protein sequence ID" value="SFG86227.1"/>
    <property type="molecule type" value="Genomic_DNA"/>
</dbReference>
<evidence type="ECO:0000313" key="1">
    <source>
        <dbReference type="EMBL" id="APT34289.1"/>
    </source>
</evidence>
<organism evidence="2 4">
    <name type="scientific">Methylobacterium phyllosphaerae</name>
    <dbReference type="NCBI Taxonomy" id="418223"/>
    <lineage>
        <taxon>Bacteria</taxon>
        <taxon>Pseudomonadati</taxon>
        <taxon>Pseudomonadota</taxon>
        <taxon>Alphaproteobacteria</taxon>
        <taxon>Hyphomicrobiales</taxon>
        <taxon>Methylobacteriaceae</taxon>
        <taxon>Methylobacterium</taxon>
    </lineage>
</organism>
<protein>
    <submittedName>
        <fullName evidence="2">Uncharacterized protein</fullName>
    </submittedName>
</protein>
<name>A0AAE8L6E0_9HYPH</name>
<reference evidence="1 3" key="1">
    <citation type="submission" date="2016-04" db="EMBL/GenBank/DDBJ databases">
        <title>Complete genome sequencing and analysis of CBMB27, Methylobacterium phyllosphaerae isolated from leaf tissues of rice (Oryza sativa L.).</title>
        <authorList>
            <person name="Lee Y."/>
            <person name="Hwangbo K."/>
            <person name="Chung H."/>
            <person name="Yoo J."/>
            <person name="Kim K.Y."/>
            <person name="Sa T.M."/>
            <person name="Um Y."/>
            <person name="Madhaiyan M."/>
        </authorList>
    </citation>
    <scope>NUCLEOTIDE SEQUENCE [LARGE SCALE GENOMIC DNA]</scope>
    <source>
        <strain evidence="1 3">CBMB27</strain>
    </source>
</reference>
<keyword evidence="3" id="KW-1185">Reference proteome</keyword>
<proteinExistence type="predicted"/>
<dbReference type="AlphaFoldDB" id="A0AAE8L6E0"/>
<evidence type="ECO:0000313" key="2">
    <source>
        <dbReference type="EMBL" id="SFG86227.1"/>
    </source>
</evidence>
<dbReference type="Proteomes" id="UP000185487">
    <property type="component" value="Chromosome"/>
</dbReference>
<gene>
    <name evidence="1" type="ORF">MCBMB27_04998</name>
    <name evidence="2" type="ORF">SAMN05192567_10956</name>
</gene>
<evidence type="ECO:0000313" key="4">
    <source>
        <dbReference type="Proteomes" id="UP000199140"/>
    </source>
</evidence>
<accession>A0AAE8L6E0</accession>
<dbReference type="EMBL" id="CP015367">
    <property type="protein sequence ID" value="APT34289.1"/>
    <property type="molecule type" value="Genomic_DNA"/>
</dbReference>
<evidence type="ECO:0000313" key="3">
    <source>
        <dbReference type="Proteomes" id="UP000185487"/>
    </source>
</evidence>
<dbReference type="Proteomes" id="UP000199140">
    <property type="component" value="Unassembled WGS sequence"/>
</dbReference>
<sequence length="36" mass="4292">MTIKPSAACNWVQRHIWRQHARDALTPFEVPCDRQE</sequence>